<dbReference type="InterPro" id="IPR000515">
    <property type="entry name" value="MetI-like"/>
</dbReference>
<organism evidence="9 10">
    <name type="scientific">Sediminispirochaeta smaragdinae (strain DSM 11293 / JCM 15392 / SEBR 4228)</name>
    <name type="common">Spirochaeta smaragdinae</name>
    <dbReference type="NCBI Taxonomy" id="573413"/>
    <lineage>
        <taxon>Bacteria</taxon>
        <taxon>Pseudomonadati</taxon>
        <taxon>Spirochaetota</taxon>
        <taxon>Spirochaetia</taxon>
        <taxon>Spirochaetales</taxon>
        <taxon>Spirochaetaceae</taxon>
        <taxon>Sediminispirochaeta</taxon>
    </lineage>
</organism>
<accession>E1R1Z2</accession>
<dbReference type="STRING" id="573413.Spirs_2404"/>
<evidence type="ECO:0000313" key="9">
    <source>
        <dbReference type="EMBL" id="ADK81518.1"/>
    </source>
</evidence>
<dbReference type="Proteomes" id="UP000002318">
    <property type="component" value="Chromosome"/>
</dbReference>
<feature type="transmembrane region" description="Helical" evidence="7">
    <location>
        <begin position="83"/>
        <end position="103"/>
    </location>
</feature>
<name>E1R1Z2_SEDSS</name>
<feature type="transmembrane region" description="Helical" evidence="7">
    <location>
        <begin position="189"/>
        <end position="212"/>
    </location>
</feature>
<comment type="subcellular location">
    <subcellularLocation>
        <location evidence="1 7">Cell membrane</location>
        <topology evidence="1 7">Multi-pass membrane protein</topology>
    </subcellularLocation>
</comment>
<feature type="transmembrane region" description="Helical" evidence="7">
    <location>
        <begin position="112"/>
        <end position="133"/>
    </location>
</feature>
<keyword evidence="3" id="KW-1003">Cell membrane</keyword>
<feature type="transmembrane region" description="Helical" evidence="7">
    <location>
        <begin position="247"/>
        <end position="268"/>
    </location>
</feature>
<evidence type="ECO:0000256" key="7">
    <source>
        <dbReference type="RuleBase" id="RU363032"/>
    </source>
</evidence>
<keyword evidence="5 7" id="KW-1133">Transmembrane helix</keyword>
<keyword evidence="10" id="KW-1185">Reference proteome</keyword>
<dbReference type="Pfam" id="PF00528">
    <property type="entry name" value="BPD_transp_1"/>
    <property type="match status" value="1"/>
</dbReference>
<proteinExistence type="inferred from homology"/>
<dbReference type="PANTHER" id="PTHR32243">
    <property type="entry name" value="MALTOSE TRANSPORT SYSTEM PERMEASE-RELATED"/>
    <property type="match status" value="1"/>
</dbReference>
<dbReference type="InterPro" id="IPR050901">
    <property type="entry name" value="BP-dep_ABC_trans_perm"/>
</dbReference>
<dbReference type="KEGG" id="ssm:Spirs_2404"/>
<dbReference type="PROSITE" id="PS50928">
    <property type="entry name" value="ABC_TM1"/>
    <property type="match status" value="1"/>
</dbReference>
<comment type="similarity">
    <text evidence="7">Belongs to the binding-protein-dependent transport system permease family.</text>
</comment>
<feature type="transmembrane region" description="Helical" evidence="7">
    <location>
        <begin position="145"/>
        <end position="168"/>
    </location>
</feature>
<evidence type="ECO:0000313" key="10">
    <source>
        <dbReference type="Proteomes" id="UP000002318"/>
    </source>
</evidence>
<keyword evidence="2 7" id="KW-0813">Transport</keyword>
<keyword evidence="6 7" id="KW-0472">Membrane</keyword>
<protein>
    <submittedName>
        <fullName evidence="9">Binding-protein-dependent transport systems inner membrane component</fullName>
    </submittedName>
</protein>
<evidence type="ECO:0000256" key="1">
    <source>
        <dbReference type="ARBA" id="ARBA00004651"/>
    </source>
</evidence>
<dbReference type="CDD" id="cd06261">
    <property type="entry name" value="TM_PBP2"/>
    <property type="match status" value="1"/>
</dbReference>
<dbReference type="OrthoDB" id="9794684at2"/>
<feature type="transmembrane region" description="Helical" evidence="7">
    <location>
        <begin position="17"/>
        <end position="38"/>
    </location>
</feature>
<reference evidence="9 10" key="1">
    <citation type="journal article" date="2010" name="Stand. Genomic Sci.">
        <title>Complete genome sequence of Spirochaeta smaragdinae type strain (SEBR 4228).</title>
        <authorList>
            <person name="Mavromatis K."/>
            <person name="Yasawong M."/>
            <person name="Chertkov O."/>
            <person name="Lapidus A."/>
            <person name="Lucas S."/>
            <person name="Nolan M."/>
            <person name="Del Rio T.G."/>
            <person name="Tice H."/>
            <person name="Cheng J.F."/>
            <person name="Pitluck S."/>
            <person name="Liolios K."/>
            <person name="Ivanova N."/>
            <person name="Tapia R."/>
            <person name="Han C."/>
            <person name="Bruce D."/>
            <person name="Goodwin L."/>
            <person name="Pati A."/>
            <person name="Chen A."/>
            <person name="Palaniappan K."/>
            <person name="Land M."/>
            <person name="Hauser L."/>
            <person name="Chang Y.J."/>
            <person name="Jeffries C.D."/>
            <person name="Detter J.C."/>
            <person name="Rohde M."/>
            <person name="Brambilla E."/>
            <person name="Spring S."/>
            <person name="Goker M."/>
            <person name="Sikorski J."/>
            <person name="Woyke T."/>
            <person name="Bristow J."/>
            <person name="Eisen J.A."/>
            <person name="Markowitz V."/>
            <person name="Hugenholtz P."/>
            <person name="Klenk H.P."/>
            <person name="Kyrpides N.C."/>
        </authorList>
    </citation>
    <scope>NUCLEOTIDE SEQUENCE [LARGE SCALE GENOMIC DNA]</scope>
    <source>
        <strain evidence="10">DSM 11293 / JCM 15392 / SEBR 4228</strain>
    </source>
</reference>
<dbReference type="eggNOG" id="COG0395">
    <property type="taxonomic scope" value="Bacteria"/>
</dbReference>
<dbReference type="Gene3D" id="1.10.3720.10">
    <property type="entry name" value="MetI-like"/>
    <property type="match status" value="1"/>
</dbReference>
<dbReference type="GO" id="GO:0005886">
    <property type="term" value="C:plasma membrane"/>
    <property type="evidence" value="ECO:0007669"/>
    <property type="project" value="UniProtKB-SubCell"/>
</dbReference>
<evidence type="ECO:0000256" key="4">
    <source>
        <dbReference type="ARBA" id="ARBA00022692"/>
    </source>
</evidence>
<dbReference type="SUPFAM" id="SSF161098">
    <property type="entry name" value="MetI-like"/>
    <property type="match status" value="1"/>
</dbReference>
<dbReference type="InterPro" id="IPR035906">
    <property type="entry name" value="MetI-like_sf"/>
</dbReference>
<sequence>MPNNKLSGKITKSFSQILGYCFIIIVICMSLYPLIWVLMSSFKTTYQIIDAPLSLPKSISLYGYKLAFEISPFLLFYRNSILVTLFGVLGNIIILALSAYVLARFKFRGRNVIILILSVSLILPATALIQPIYMLVIKTGLYDTKTALCLVYIALGLPITLYILLGYYKTIPKAIEESAMLEGASFPQIFFKIIVPISSPGYATAAVLQFILCWQEFLFAFILTTGNRSRTLPIALQYFLSQFNTNYTALFAAIIMFVIPIIVFFIIFQKQIISGLTDGSVKE</sequence>
<evidence type="ECO:0000256" key="5">
    <source>
        <dbReference type="ARBA" id="ARBA00022989"/>
    </source>
</evidence>
<evidence type="ECO:0000256" key="2">
    <source>
        <dbReference type="ARBA" id="ARBA00022448"/>
    </source>
</evidence>
<feature type="domain" description="ABC transmembrane type-1" evidence="8">
    <location>
        <begin position="77"/>
        <end position="268"/>
    </location>
</feature>
<evidence type="ECO:0000256" key="6">
    <source>
        <dbReference type="ARBA" id="ARBA00023136"/>
    </source>
</evidence>
<gene>
    <name evidence="9" type="ordered locus">Spirs_2404</name>
</gene>
<keyword evidence="4 7" id="KW-0812">Transmembrane</keyword>
<dbReference type="PANTHER" id="PTHR32243:SF18">
    <property type="entry name" value="INNER MEMBRANE ABC TRANSPORTER PERMEASE PROTEIN YCJP"/>
    <property type="match status" value="1"/>
</dbReference>
<dbReference type="EMBL" id="CP002116">
    <property type="protein sequence ID" value="ADK81518.1"/>
    <property type="molecule type" value="Genomic_DNA"/>
</dbReference>
<dbReference type="HOGENOM" id="CLU_016047_1_2_12"/>
<evidence type="ECO:0000259" key="8">
    <source>
        <dbReference type="PROSITE" id="PS50928"/>
    </source>
</evidence>
<dbReference type="AlphaFoldDB" id="E1R1Z2"/>
<dbReference type="GO" id="GO:0055085">
    <property type="term" value="P:transmembrane transport"/>
    <property type="evidence" value="ECO:0007669"/>
    <property type="project" value="InterPro"/>
</dbReference>
<evidence type="ECO:0000256" key="3">
    <source>
        <dbReference type="ARBA" id="ARBA00022475"/>
    </source>
</evidence>